<dbReference type="InterPro" id="IPR007899">
    <property type="entry name" value="CHAD_dom"/>
</dbReference>
<evidence type="ECO:0000313" key="4">
    <source>
        <dbReference type="Proteomes" id="UP000008130"/>
    </source>
</evidence>
<dbReference type="HOGENOM" id="CLU_040400_3_0_5"/>
<dbReference type="InterPro" id="IPR023577">
    <property type="entry name" value="CYTH_domain"/>
</dbReference>
<evidence type="ECO:0000313" key="3">
    <source>
        <dbReference type="EMBL" id="ADZ68865.1"/>
    </source>
</evidence>
<dbReference type="PANTHER" id="PTHR39569">
    <property type="entry name" value="INORGANIC TRIPHOSPHATASE"/>
    <property type="match status" value="1"/>
</dbReference>
<evidence type="ECO:0000259" key="2">
    <source>
        <dbReference type="PROSITE" id="PS51708"/>
    </source>
</evidence>
<dbReference type="EMBL" id="CP002568">
    <property type="protein sequence ID" value="ADZ68865.1"/>
    <property type="molecule type" value="Genomic_DNA"/>
</dbReference>
<dbReference type="Gene3D" id="2.40.320.10">
    <property type="entry name" value="Hypothetical Protein Pfu-838710-001"/>
    <property type="match status" value="1"/>
</dbReference>
<dbReference type="CDD" id="cd07756">
    <property type="entry name" value="CYTH-like_Pase_CHAD"/>
    <property type="match status" value="1"/>
</dbReference>
<dbReference type="PROSITE" id="PS51708">
    <property type="entry name" value="CHAD"/>
    <property type="match status" value="1"/>
</dbReference>
<dbReference type="PROSITE" id="PS51707">
    <property type="entry name" value="CYTH"/>
    <property type="match status" value="1"/>
</dbReference>
<keyword evidence="4" id="KW-1185">Reference proteome</keyword>
<dbReference type="RefSeq" id="WP_013651189.1">
    <property type="nucleotide sequence ID" value="NC_015259.1"/>
</dbReference>
<dbReference type="KEGG" id="pgv:SL003B_0430"/>
<dbReference type="Pfam" id="PF01928">
    <property type="entry name" value="CYTH"/>
    <property type="match status" value="1"/>
</dbReference>
<dbReference type="eggNOG" id="COG5607">
    <property type="taxonomic scope" value="Bacteria"/>
</dbReference>
<dbReference type="GO" id="GO:0046872">
    <property type="term" value="F:metal ion binding"/>
    <property type="evidence" value="ECO:0007669"/>
    <property type="project" value="TreeGrafter"/>
</dbReference>
<dbReference type="InterPro" id="IPR033469">
    <property type="entry name" value="CYTH-like_dom_sf"/>
</dbReference>
<dbReference type="AlphaFoldDB" id="F2J2Z5"/>
<dbReference type="Gene3D" id="1.40.20.10">
    <property type="entry name" value="CHAD domain"/>
    <property type="match status" value="1"/>
</dbReference>
<dbReference type="STRING" id="991905.SL003B_0430"/>
<dbReference type="OrthoDB" id="9777271at2"/>
<dbReference type="SMART" id="SM00880">
    <property type="entry name" value="CHAD"/>
    <property type="match status" value="1"/>
</dbReference>
<feature type="domain" description="CHAD" evidence="2">
    <location>
        <begin position="226"/>
        <end position="519"/>
    </location>
</feature>
<name>F2J2Z5_POLGS</name>
<dbReference type="PANTHER" id="PTHR39569:SF1">
    <property type="entry name" value="INORGANIC TRIPHOSPHATASE"/>
    <property type="match status" value="1"/>
</dbReference>
<dbReference type="GO" id="GO:0050355">
    <property type="term" value="F:inorganic triphosphate phosphatase activity"/>
    <property type="evidence" value="ECO:0007669"/>
    <property type="project" value="InterPro"/>
</dbReference>
<sequence length="519" mass="56266">MAKPNQEIELKLELSAEDCPAVATAGTPHGFTAGRPTTRLLRSIYFDTPDQALRRAGLSARVRKDGRNWIQTIKLGTHVSAGLSTPKEAECRVAGPALDLGLVDAPAAVEALTAALGGQALEPAFETVLRRKTREFAADDGTRIEMALDSGEIVAGDRRVPLHELELELKAGPIGALFQVARNLVGTTPFRFSPCSKAERGYRIAAGDVADPVRPATADPILLSGSETAEQALHAVLRSCLDQIAHNRVSTLLGEDPEGPHQLRVGLRRLRSALRLFRPLIGRASTASLDAASRQLAAEVGELRDLDVLADEIVAPLAANAPEGIGIAALLDHLHDTRRTVRTDLATALAGADVNALVFDLGAFAETRGWLDPGDFGQSALLATPVTEFSRQALDRQWKKVARYGRKLDELTVAERHDMRKALKKLRYGIEFFASLYPDSDLKPFLKRMKGLQDVFGYLNDVATAHKLLDLPAVSGDDPAGLARAAGFVIGWHEAKAVHAWERARDCWDEAARAPKFWR</sequence>
<dbReference type="InterPro" id="IPR038186">
    <property type="entry name" value="CHAD_dom_sf"/>
</dbReference>
<dbReference type="PATRIC" id="fig|991905.3.peg.439"/>
<gene>
    <name evidence="3" type="ordered locus">SL003B_0430</name>
</gene>
<protein>
    <submittedName>
        <fullName evidence="3">Adenylate cyclase, putative</fullName>
    </submittedName>
</protein>
<organism evidence="3 4">
    <name type="scientific">Polymorphum gilvum (strain LMG 25793 / CGMCC 1.9160 / SL003B-26A1)</name>
    <dbReference type="NCBI Taxonomy" id="991905"/>
    <lineage>
        <taxon>Bacteria</taxon>
        <taxon>Pseudomonadati</taxon>
        <taxon>Pseudomonadota</taxon>
        <taxon>Alphaproteobacteria</taxon>
        <taxon>Rhodobacterales</taxon>
        <taxon>Paracoccaceae</taxon>
        <taxon>Polymorphum</taxon>
    </lineage>
</organism>
<feature type="domain" description="CYTH" evidence="1">
    <location>
        <begin position="5"/>
        <end position="208"/>
    </location>
</feature>
<evidence type="ECO:0000259" key="1">
    <source>
        <dbReference type="PROSITE" id="PS51707"/>
    </source>
</evidence>
<dbReference type="SUPFAM" id="SSF55154">
    <property type="entry name" value="CYTH-like phosphatases"/>
    <property type="match status" value="1"/>
</dbReference>
<dbReference type="Pfam" id="PF05235">
    <property type="entry name" value="CHAD"/>
    <property type="match status" value="1"/>
</dbReference>
<reference evidence="3 4" key="1">
    <citation type="journal article" date="2011" name="J. Bacteriol.">
        <title>Complete genome sequence of Polymorphum gilvum SL003B-26A1T, a crude oil-degrading bacterium from oil-polluted saline soil.</title>
        <authorList>
            <person name="Li S.G."/>
            <person name="Tang Y.Q."/>
            <person name="Nie Y."/>
            <person name="Cai M."/>
            <person name="Wu X.L."/>
        </authorList>
    </citation>
    <scope>NUCLEOTIDE SEQUENCE [LARGE SCALE GENOMIC DNA]</scope>
    <source>
        <strain evidence="4">LMG 25793 / CGMCC 1.9160 / SL003B-26A1</strain>
    </source>
</reference>
<dbReference type="SMART" id="SM01118">
    <property type="entry name" value="CYTH"/>
    <property type="match status" value="1"/>
</dbReference>
<dbReference type="eggNOG" id="COG3025">
    <property type="taxonomic scope" value="Bacteria"/>
</dbReference>
<dbReference type="InterPro" id="IPR039013">
    <property type="entry name" value="YgiF"/>
</dbReference>
<proteinExistence type="predicted"/>
<dbReference type="Proteomes" id="UP000008130">
    <property type="component" value="Chromosome"/>
</dbReference>
<accession>F2J2Z5</accession>